<feature type="domain" description="Bro-N" evidence="1">
    <location>
        <begin position="2"/>
        <end position="115"/>
    </location>
</feature>
<dbReference type="GO" id="GO:0003677">
    <property type="term" value="F:DNA binding"/>
    <property type="evidence" value="ECO:0007669"/>
    <property type="project" value="InterPro"/>
</dbReference>
<dbReference type="PANTHER" id="PTHR36180:SF2">
    <property type="entry name" value="BRO FAMILY PROTEIN"/>
    <property type="match status" value="1"/>
</dbReference>
<dbReference type="SMART" id="SM01040">
    <property type="entry name" value="Bro-N"/>
    <property type="match status" value="1"/>
</dbReference>
<dbReference type="InterPro" id="IPR005039">
    <property type="entry name" value="Ant_C"/>
</dbReference>
<gene>
    <name evidence="2" type="ORF">ESN35_06690</name>
</gene>
<dbReference type="InterPro" id="IPR003497">
    <property type="entry name" value="BRO_N_domain"/>
</dbReference>
<proteinExistence type="predicted"/>
<dbReference type="Pfam" id="PF03374">
    <property type="entry name" value="ANT"/>
    <property type="match status" value="1"/>
</dbReference>
<evidence type="ECO:0000313" key="2">
    <source>
        <dbReference type="EMBL" id="QAY33123.1"/>
    </source>
</evidence>
<sequence>MTTDIMPFDFHGQTVRTLTDVNGEPWFVAKDVCEILGTHTKDVRSILDDDEVTNVTTIDIGGISTIYDHSNGGKAPLIVSEAGLYTLIMRSRKPEAQTFKRWVTHEVLPSIRKTGGYAMSSMSVEERALSIMGELKAIVDRQKRTITSQHEAITQMEPKAEAYDTFLDHTGLYKVGEAAKLLSNSGTSIGQKRLFDYLESIGWIYRNHGKWTAKQRQVDAGHLYMKDHVTNGTDSNGNPFQYPPTVYVTRRGLNLLQRKLADRNLERTLAQSPEQATMIENA</sequence>
<dbReference type="RefSeq" id="WP_129237622.1">
    <property type="nucleotide sequence ID" value="NZ_CP035464.1"/>
</dbReference>
<dbReference type="PROSITE" id="PS51750">
    <property type="entry name" value="BRO_N"/>
    <property type="match status" value="1"/>
</dbReference>
<dbReference type="PANTHER" id="PTHR36180">
    <property type="entry name" value="DNA-BINDING PROTEIN-RELATED-RELATED"/>
    <property type="match status" value="1"/>
</dbReference>
<accession>A0A4P6DT46</accession>
<dbReference type="AlphaFoldDB" id="A0A4P6DT46"/>
<dbReference type="Proteomes" id="UP000293589">
    <property type="component" value="Chromosome"/>
</dbReference>
<dbReference type="KEGG" id="bgx:ESN35_06690"/>
<evidence type="ECO:0000313" key="3">
    <source>
        <dbReference type="Proteomes" id="UP000293589"/>
    </source>
</evidence>
<reference evidence="2 3" key="1">
    <citation type="submission" date="2019-01" db="EMBL/GenBank/DDBJ databases">
        <title>Complete genome sequence of Bifidobacterium gallinarum CACC 514.</title>
        <authorList>
            <person name="Jung M."/>
        </authorList>
    </citation>
    <scope>NUCLEOTIDE SEQUENCE [LARGE SCALE GENOMIC DNA]</scope>
    <source>
        <strain evidence="2 3">CACC 514</strain>
    </source>
</reference>
<dbReference type="Pfam" id="PF02498">
    <property type="entry name" value="Bro-N"/>
    <property type="match status" value="1"/>
</dbReference>
<evidence type="ECO:0000259" key="1">
    <source>
        <dbReference type="PROSITE" id="PS51750"/>
    </source>
</evidence>
<dbReference type="EMBL" id="CP035464">
    <property type="protein sequence ID" value="QAY33123.1"/>
    <property type="molecule type" value="Genomic_DNA"/>
</dbReference>
<organism evidence="2 3">
    <name type="scientific">Bifidobacterium pullorum subsp. gallinarum</name>
    <dbReference type="NCBI Taxonomy" id="78344"/>
    <lineage>
        <taxon>Bacteria</taxon>
        <taxon>Bacillati</taxon>
        <taxon>Actinomycetota</taxon>
        <taxon>Actinomycetes</taxon>
        <taxon>Bifidobacteriales</taxon>
        <taxon>Bifidobacteriaceae</taxon>
        <taxon>Bifidobacterium</taxon>
    </lineage>
</organism>
<name>A0A4P6DT46_9BIFI</name>
<protein>
    <submittedName>
        <fullName evidence="2">Phage antirepressor Ant</fullName>
    </submittedName>
</protein>